<dbReference type="PANTHER" id="PTHR33327:SF3">
    <property type="entry name" value="RNA-DIRECTED DNA POLYMERASE"/>
    <property type="match status" value="1"/>
</dbReference>
<dbReference type="Pfam" id="PF23055">
    <property type="entry name" value="DUF7041"/>
    <property type="match status" value="1"/>
</dbReference>
<dbReference type="Proteomes" id="UP000281553">
    <property type="component" value="Unassembled WGS sequence"/>
</dbReference>
<dbReference type="EMBL" id="UYRU01051898">
    <property type="protein sequence ID" value="VDN11638.1"/>
    <property type="molecule type" value="Genomic_DNA"/>
</dbReference>
<accession>A0A3P7LNV4</accession>
<evidence type="ECO:0000313" key="3">
    <source>
        <dbReference type="EMBL" id="VDN11638.1"/>
    </source>
</evidence>
<evidence type="ECO:0000313" key="4">
    <source>
        <dbReference type="Proteomes" id="UP000281553"/>
    </source>
</evidence>
<dbReference type="PANTHER" id="PTHR33327">
    <property type="entry name" value="ENDONUCLEASE"/>
    <property type="match status" value="1"/>
</dbReference>
<keyword evidence="4" id="KW-1185">Reference proteome</keyword>
<dbReference type="InterPro" id="IPR055469">
    <property type="entry name" value="DUF7041"/>
</dbReference>
<organism evidence="3 4">
    <name type="scientific">Dibothriocephalus latus</name>
    <name type="common">Fish tapeworm</name>
    <name type="synonym">Diphyllobothrium latum</name>
    <dbReference type="NCBI Taxonomy" id="60516"/>
    <lineage>
        <taxon>Eukaryota</taxon>
        <taxon>Metazoa</taxon>
        <taxon>Spiralia</taxon>
        <taxon>Lophotrochozoa</taxon>
        <taxon>Platyhelminthes</taxon>
        <taxon>Cestoda</taxon>
        <taxon>Eucestoda</taxon>
        <taxon>Diphyllobothriidea</taxon>
        <taxon>Diphyllobothriidae</taxon>
        <taxon>Dibothriocephalus</taxon>
    </lineage>
</organism>
<name>A0A3P7LNV4_DIBLA</name>
<feature type="domain" description="DUF7041" evidence="2">
    <location>
        <begin position="23"/>
        <end position="92"/>
    </location>
</feature>
<feature type="compositionally biased region" description="Polar residues" evidence="1">
    <location>
        <begin position="95"/>
        <end position="124"/>
    </location>
</feature>
<proteinExistence type="predicted"/>
<reference evidence="3 4" key="1">
    <citation type="submission" date="2018-11" db="EMBL/GenBank/DDBJ databases">
        <authorList>
            <consortium name="Pathogen Informatics"/>
        </authorList>
    </citation>
    <scope>NUCLEOTIDE SEQUENCE [LARGE SCALE GENOMIC DNA]</scope>
</reference>
<evidence type="ECO:0000259" key="2">
    <source>
        <dbReference type="Pfam" id="PF23055"/>
    </source>
</evidence>
<gene>
    <name evidence="3" type="ORF">DILT_LOCUS7469</name>
</gene>
<sequence>MNVAECLFPTTADSSRDQQTFTLPEFWPQNVSTWFAAVDALFTSEGITSQWKRFSHLAFALPPGISTDLCGKVLTSNPSAPYDQLKSAVLKVGSRETTPPQPSNRNSRYEVSSEVSRPTRNSRVAANDPEESKREQNFLRRLSHRIQKVSSPRQNEVILEDTPGYLEVGIVGDASDPKPARTLSPEPAPTLRQIQSDILRLQAQVAIISSGRLRRAQSLPRSRQRSKSRRRGLKRQTWCWYHQSFGVNAKMCNHPCQFNTDQAIMASSSF</sequence>
<feature type="region of interest" description="Disordered" evidence="1">
    <location>
        <begin position="93"/>
        <end position="135"/>
    </location>
</feature>
<dbReference type="AlphaFoldDB" id="A0A3P7LNV4"/>
<dbReference type="OrthoDB" id="6260718at2759"/>
<evidence type="ECO:0000256" key="1">
    <source>
        <dbReference type="SAM" id="MobiDB-lite"/>
    </source>
</evidence>
<protein>
    <recommendedName>
        <fullName evidence="2">DUF7041 domain-containing protein</fullName>
    </recommendedName>
</protein>